<sequence>MSGRCCCGRTTVRLSRTGRRLHGGFSSHSPALGPCSQDYRGRNESRRREAEKRDGPTSQSRRNQRLPQVQRKGVVVVRRGEKEDLCRPCHRALAPVTWLQVWSPVCVCCLTPTPVSFLTSSSLYPPLRVFSFTSVPFPLPALSQNQFRERTGAQLSTERHTRVQNCTVAISSFLPTSPPEALPFSSFSSPFPRTLALHRASKRVSRCFSSSLARDWLLSPMTPFLSSGLRLRRPSAHSNFPLLTCDQVVCVSQRYSSRRFLPSGPLLFLQNVRALSSCQQPCSSVPGAKHPSCHSSPSSSSGSTFGLKDSSLHYVIETLAGSLSPSEVSVARLQLLELGNKASTIVLASEEKSSPRHLRLHPSGGGGVLGGDARSGESGFIECTTLDRLSFDACTIVRRVAASSSLPPCSPQQQTSRSSAASSTLDSSALAHTRPLEEARGDDMLGAGVRTPVLQLMLEAAATYVLLPGIVGLLPSVAGVAEAQLNRHGRTEFDRILKGLRDLPLLQLVRCQLQREIFWQTLTDDEFGSTALALHQLGCLDNHISCAAASALLVGDRVASLSHCNLIRVSWIFHSSLSHDKSQARGGRPRSLCRVAKAIHKRLLEEKASLSAGNLLVRGLLAAGCLFSVTHSARSKAQQSLFAVAVAMQEERAQHDDEEKTLTTVTPKAYLHNATGLRGETEPEEQRQPTQPGLQQLGTADVGAEEYGSTDWLLSRVRMPHRNHSRTRVPLLPDEELTALPAAMAALGLSDESLFVWASEQILVRLGGPCLGHIRHAEKESERGPAGEGEREHPRAKSSSQSFLSTQHTERKDSLSSCVNSEEQTRSQSEGEAIVGRECVQLGEGEPPQIFVGQASGRRQQNELPFSSGLSSVDARESKAKPGNLVSREDRMRALERRDSVKSRRSFFVQDGPALADRKEIIRKLLWGLWNLERVGPVGMERPALPLFCQAFLVPALRHLPPSVLLQLLEVAASLSSTGPPPVSQVTLGNSLADRSPSSTTREQRHERTAQFRTKQEALTRLSAGCLMLLLEPSRRRRCDKDQLFVLLHTAARYLQKTLLPRQQHLQQLLLDRENLSVQLAIVRALPALYRDITVQLQFASNARVRHLTGRSLDVPHSAEAFVRGPSALPSLEARSSAPAGSDPTVNRMIEATISGVSSPSSRLPATSRVTADLFQALSDLAVISGHVAQAADLRPRPGSQRHTLRARSLASSDSWRIAKLGDKRLLGGAHVAAKQEVDIDANCAFACLLRELLPRITFAWLGSLQISSGREHSCRGPSSYSAEKSLAVLPAGLDVSKAVEACSVILIRLVSSLGPAVAFQRRFVEQYRDVHPLSEGSPAETCCALLLVQLLLLIPDTRIGAEASALALRALLACAHRLPDTTRARVLAAPTAYLPVSFFTGDPGVPLGRQGAVWSDRGRYPCASDRSSCSWYLAAPVAVLLQRLCGARRRNVRTGVSGAATQERSAAGRELPEELKFFPGTQMSCRRQTEAHQAPKDCLHQPLPYPRADQGAGAEQQLRKSDNVREYGRTASVESPAAPDRPAIPDNALVPALAAAAWVEQYHFLVQRGCAEDRCQPLAMERQRDDPGGIPASTPPGDPRLLPNDQAIDKLSEADESAARKIAADAAVTRRAATTTRDNTPQQPSRPTFPRLDDCFPMLSESIEAVLNEAEGRLKQVPARELRLLNMLLNNPALGSRVEPLESAVAARLKAAIASARAWQREKLHNGCSQTESLSTTGNGDFNSNTARSRMPPFAPV</sequence>
<feature type="region of interest" description="Disordered" evidence="1">
    <location>
        <begin position="405"/>
        <end position="429"/>
    </location>
</feature>
<evidence type="ECO:0000256" key="1">
    <source>
        <dbReference type="SAM" id="MobiDB-lite"/>
    </source>
</evidence>
<feature type="compositionally biased region" description="Polar residues" evidence="1">
    <location>
        <begin position="797"/>
        <end position="807"/>
    </location>
</feature>
<feature type="region of interest" description="Disordered" evidence="1">
    <location>
        <begin position="1490"/>
        <end position="1543"/>
    </location>
</feature>
<feature type="compositionally biased region" description="Polar residues" evidence="1">
    <location>
        <begin position="1728"/>
        <end position="1749"/>
    </location>
</feature>
<feature type="compositionally biased region" description="Basic and acidic residues" evidence="1">
    <location>
        <begin position="777"/>
        <end position="795"/>
    </location>
</feature>
<feature type="compositionally biased region" description="Basic and acidic residues" evidence="1">
    <location>
        <begin position="1518"/>
        <end position="1529"/>
    </location>
</feature>
<feature type="compositionally biased region" description="Polar residues" evidence="1">
    <location>
        <begin position="857"/>
        <end position="871"/>
    </location>
</feature>
<feature type="region of interest" description="Disordered" evidence="1">
    <location>
        <begin position="1627"/>
        <end position="1652"/>
    </location>
</feature>
<feature type="region of interest" description="Disordered" evidence="1">
    <location>
        <begin position="1727"/>
        <end position="1758"/>
    </location>
</feature>
<evidence type="ECO:0000313" key="3">
    <source>
        <dbReference type="Proteomes" id="UP000221165"/>
    </source>
</evidence>
<feature type="region of interest" description="Disordered" evidence="1">
    <location>
        <begin position="677"/>
        <end position="699"/>
    </location>
</feature>
<feature type="region of interest" description="Disordered" evidence="1">
    <location>
        <begin position="979"/>
        <end position="1009"/>
    </location>
</feature>
<dbReference type="GO" id="GO:0003735">
    <property type="term" value="F:structural constituent of ribosome"/>
    <property type="evidence" value="ECO:0007669"/>
    <property type="project" value="InterPro"/>
</dbReference>
<dbReference type="OrthoDB" id="333825at2759"/>
<feature type="compositionally biased region" description="Basic and acidic residues" evidence="1">
    <location>
        <begin position="1490"/>
        <end position="1500"/>
    </location>
</feature>
<feature type="compositionally biased region" description="Polar residues" evidence="1">
    <location>
        <begin position="979"/>
        <end position="990"/>
    </location>
</feature>
<proteinExistence type="predicted"/>
<dbReference type="PROSITE" id="PS00732">
    <property type="entry name" value="RIBOSOMAL_S16"/>
    <property type="match status" value="1"/>
</dbReference>
<accession>A0A2C6LCH9</accession>
<feature type="compositionally biased region" description="Basic and acidic residues" evidence="1">
    <location>
        <begin position="39"/>
        <end position="55"/>
    </location>
</feature>
<comment type="caution">
    <text evidence="2">The sequence shown here is derived from an EMBL/GenBank/DDBJ whole genome shotgun (WGS) entry which is preliminary data.</text>
</comment>
<feature type="region of interest" description="Disordered" evidence="1">
    <location>
        <begin position="1582"/>
        <end position="1603"/>
    </location>
</feature>
<feature type="compositionally biased region" description="Low complexity" evidence="1">
    <location>
        <begin position="1627"/>
        <end position="1639"/>
    </location>
</feature>
<organism evidence="2 3">
    <name type="scientific">Cystoisospora suis</name>
    <dbReference type="NCBI Taxonomy" id="483139"/>
    <lineage>
        <taxon>Eukaryota</taxon>
        <taxon>Sar</taxon>
        <taxon>Alveolata</taxon>
        <taxon>Apicomplexa</taxon>
        <taxon>Conoidasida</taxon>
        <taxon>Coccidia</taxon>
        <taxon>Eucoccidiorida</taxon>
        <taxon>Eimeriorina</taxon>
        <taxon>Sarcocystidae</taxon>
        <taxon>Cystoisospora</taxon>
    </lineage>
</organism>
<feature type="region of interest" description="Disordered" evidence="1">
    <location>
        <begin position="848"/>
        <end position="882"/>
    </location>
</feature>
<keyword evidence="3" id="KW-1185">Reference proteome</keyword>
<dbReference type="GO" id="GO:0006412">
    <property type="term" value="P:translation"/>
    <property type="evidence" value="ECO:0007669"/>
    <property type="project" value="InterPro"/>
</dbReference>
<reference evidence="2 3" key="1">
    <citation type="journal article" date="2017" name="Int. J. Parasitol.">
        <title>The genome of the protozoan parasite Cystoisospora suis and a reverse vaccinology approach to identify vaccine candidates.</title>
        <authorList>
            <person name="Palmieri N."/>
            <person name="Shrestha A."/>
            <person name="Ruttkowski B."/>
            <person name="Beck T."/>
            <person name="Vogl C."/>
            <person name="Tomley F."/>
            <person name="Blake D.P."/>
            <person name="Joachim A."/>
        </authorList>
    </citation>
    <scope>NUCLEOTIDE SEQUENCE [LARGE SCALE GENOMIC DNA]</scope>
    <source>
        <strain evidence="2 3">Wien I</strain>
    </source>
</reference>
<dbReference type="Proteomes" id="UP000221165">
    <property type="component" value="Unassembled WGS sequence"/>
</dbReference>
<feature type="region of interest" description="Disordered" evidence="1">
    <location>
        <begin position="19"/>
        <end position="72"/>
    </location>
</feature>
<dbReference type="RefSeq" id="XP_067926394.1">
    <property type="nucleotide sequence ID" value="XM_068061627.1"/>
</dbReference>
<dbReference type="GeneID" id="94424838"/>
<dbReference type="InterPro" id="IPR020592">
    <property type="entry name" value="Ribosomal_bS16_CS"/>
</dbReference>
<name>A0A2C6LCH9_9APIC</name>
<evidence type="ECO:0000313" key="2">
    <source>
        <dbReference type="EMBL" id="PHJ24722.1"/>
    </source>
</evidence>
<dbReference type="EMBL" id="MIGC01000560">
    <property type="protein sequence ID" value="PHJ24722.1"/>
    <property type="molecule type" value="Genomic_DNA"/>
</dbReference>
<feature type="compositionally biased region" description="Polar residues" evidence="1">
    <location>
        <begin position="815"/>
        <end position="830"/>
    </location>
</feature>
<feature type="region of interest" description="Disordered" evidence="1">
    <location>
        <begin position="777"/>
        <end position="832"/>
    </location>
</feature>
<feature type="compositionally biased region" description="Polar residues" evidence="1">
    <location>
        <begin position="56"/>
        <end position="67"/>
    </location>
</feature>
<protein>
    <submittedName>
        <fullName evidence="2">Uncharacterized protein</fullName>
    </submittedName>
</protein>
<dbReference type="GO" id="GO:0005840">
    <property type="term" value="C:ribosome"/>
    <property type="evidence" value="ECO:0007669"/>
    <property type="project" value="InterPro"/>
</dbReference>
<gene>
    <name evidence="2" type="ORF">CSUI_001421</name>
</gene>
<dbReference type="VEuPathDB" id="ToxoDB:CSUI_001421"/>